<proteinExistence type="predicted"/>
<evidence type="ECO:0000313" key="2">
    <source>
        <dbReference type="Proteomes" id="UP001163846"/>
    </source>
</evidence>
<keyword evidence="2" id="KW-1185">Reference proteome</keyword>
<dbReference type="EMBL" id="MU805982">
    <property type="protein sequence ID" value="KAJ3843222.1"/>
    <property type="molecule type" value="Genomic_DNA"/>
</dbReference>
<evidence type="ECO:0000313" key="1">
    <source>
        <dbReference type="EMBL" id="KAJ3843222.1"/>
    </source>
</evidence>
<reference evidence="1" key="1">
    <citation type="submission" date="2022-08" db="EMBL/GenBank/DDBJ databases">
        <authorList>
            <consortium name="DOE Joint Genome Institute"/>
            <person name="Min B."/>
            <person name="Riley R."/>
            <person name="Sierra-Patev S."/>
            <person name="Naranjo-Ortiz M."/>
            <person name="Looney B."/>
            <person name="Konkel Z."/>
            <person name="Slot J.C."/>
            <person name="Sakamoto Y."/>
            <person name="Steenwyk J.L."/>
            <person name="Rokas A."/>
            <person name="Carro J."/>
            <person name="Camarero S."/>
            <person name="Ferreira P."/>
            <person name="Molpeceres G."/>
            <person name="Ruiz-Duenas F.J."/>
            <person name="Serrano A."/>
            <person name="Henrissat B."/>
            <person name="Drula E."/>
            <person name="Hughes K.W."/>
            <person name="Mata J.L."/>
            <person name="Ishikawa N.K."/>
            <person name="Vargas-Isla R."/>
            <person name="Ushijima S."/>
            <person name="Smith C.A."/>
            <person name="Ahrendt S."/>
            <person name="Andreopoulos W."/>
            <person name="He G."/>
            <person name="Labutti K."/>
            <person name="Lipzen A."/>
            <person name="Ng V."/>
            <person name="Sandor L."/>
            <person name="Barry K."/>
            <person name="Martinez A.T."/>
            <person name="Xiao Y."/>
            <person name="Gibbons J.G."/>
            <person name="Terashima K."/>
            <person name="Hibbett D.S."/>
            <person name="Grigoriev I.V."/>
        </authorList>
    </citation>
    <scope>NUCLEOTIDE SEQUENCE</scope>
    <source>
        <strain evidence="1">TFB9207</strain>
    </source>
</reference>
<sequence length="119" mass="13548">MGRRSSVLYVFRGVSWAFSGFQIPSLSSQRAPLPRVEFPSWSKLALLEVDAQRCWYIFGVSTCTDVDLYGLPKPSESQGMAIISPGYMLEVLDRSRGVSINWRTLIIKKEGLLMMKRRE</sequence>
<protein>
    <submittedName>
        <fullName evidence="1">Uncharacterized protein</fullName>
    </submittedName>
</protein>
<comment type="caution">
    <text evidence="1">The sequence shown here is derived from an EMBL/GenBank/DDBJ whole genome shotgun (WGS) entry which is preliminary data.</text>
</comment>
<organism evidence="1 2">
    <name type="scientific">Lentinula raphanica</name>
    <dbReference type="NCBI Taxonomy" id="153919"/>
    <lineage>
        <taxon>Eukaryota</taxon>
        <taxon>Fungi</taxon>
        <taxon>Dikarya</taxon>
        <taxon>Basidiomycota</taxon>
        <taxon>Agaricomycotina</taxon>
        <taxon>Agaricomycetes</taxon>
        <taxon>Agaricomycetidae</taxon>
        <taxon>Agaricales</taxon>
        <taxon>Marasmiineae</taxon>
        <taxon>Omphalotaceae</taxon>
        <taxon>Lentinula</taxon>
    </lineage>
</organism>
<dbReference type="Proteomes" id="UP001163846">
    <property type="component" value="Unassembled WGS sequence"/>
</dbReference>
<dbReference type="AlphaFoldDB" id="A0AA38UIP2"/>
<gene>
    <name evidence="1" type="ORF">F5878DRAFT_310847</name>
</gene>
<name>A0AA38UIP2_9AGAR</name>
<accession>A0AA38UIP2</accession>